<dbReference type="InterPro" id="IPR017850">
    <property type="entry name" value="Alkaline_phosphatase_core_sf"/>
</dbReference>
<feature type="transmembrane region" description="Helical" evidence="6">
    <location>
        <begin position="59"/>
        <end position="77"/>
    </location>
</feature>
<dbReference type="OrthoDB" id="5363296at2"/>
<keyword evidence="5 6" id="KW-0472">Membrane</keyword>
<feature type="domain" description="Sulfatase N-terminal" evidence="7">
    <location>
        <begin position="212"/>
        <end position="479"/>
    </location>
</feature>
<sequence length="511" mass="55730">MDTTLVLSFAAAAGLAFLPEAIAVPRASLRRSPIAFALHVVAIVFICLCLLLITGRVRFSAFVAIALVALLAGVSNAKYASLREPFVFTDLSLFSQLFAHPRLYLPFLSAGTVAAIIVGIAVVIGGFVADTPMGNRPFGAIVIAAAVCLAAAYLLSARLPLTLNPSDDQKRHGFFAVFIAYLLNGMKPATPRHLRDALATGPFATGAPRSTPDVILIQSESFFDARRLTESIAPAILHHFDTARRESVQYGELTVPAWGANTMRTEFAVLTGVEGAQLGYARFYPYAFVRSACASLASWFKRGGYQTRAIHPYYADFFGRERAFRHLQIDRFLDIASFKDAPRAGPYVGDMAVAESILSTLDEPRDKPAFIFVMTMENHGPLHLEPVHAGEGAAFHTLGDDARWRDLTAYLRHLANADAMLGRLLSALRARRRDTVLCFYGDHVPALPHVFGELGREPVRSDYFIWRNYGEAPATNEALCAEQLGLTLIRALELGLPGGAPARTLHPMTEQ</sequence>
<dbReference type="InterPro" id="IPR000917">
    <property type="entry name" value="Sulfatase_N"/>
</dbReference>
<keyword evidence="2" id="KW-1003">Cell membrane</keyword>
<comment type="subcellular location">
    <subcellularLocation>
        <location evidence="1">Cell membrane</location>
        <topology evidence="1">Multi-pass membrane protein</topology>
    </subcellularLocation>
</comment>
<dbReference type="EMBL" id="FPBH01000032">
    <property type="protein sequence ID" value="SFU25105.1"/>
    <property type="molecule type" value="Genomic_DNA"/>
</dbReference>
<evidence type="ECO:0000313" key="8">
    <source>
        <dbReference type="EMBL" id="SFU25105.1"/>
    </source>
</evidence>
<organism evidence="8 9">
    <name type="scientific">Paraburkholderia aspalathi</name>
    <dbReference type="NCBI Taxonomy" id="1324617"/>
    <lineage>
        <taxon>Bacteria</taxon>
        <taxon>Pseudomonadati</taxon>
        <taxon>Pseudomonadota</taxon>
        <taxon>Betaproteobacteria</taxon>
        <taxon>Burkholderiales</taxon>
        <taxon>Burkholderiaceae</taxon>
        <taxon>Paraburkholderia</taxon>
    </lineage>
</organism>
<evidence type="ECO:0000259" key="7">
    <source>
        <dbReference type="Pfam" id="PF00884"/>
    </source>
</evidence>
<name>A0A1I7EMH4_9BURK</name>
<dbReference type="PANTHER" id="PTHR47371:SF3">
    <property type="entry name" value="PHOSPHOGLYCEROL TRANSFERASE I"/>
    <property type="match status" value="1"/>
</dbReference>
<keyword evidence="4 6" id="KW-1133">Transmembrane helix</keyword>
<dbReference type="Gene3D" id="3.40.720.10">
    <property type="entry name" value="Alkaline Phosphatase, subunit A"/>
    <property type="match status" value="1"/>
</dbReference>
<accession>A0A1I7EMH4</accession>
<keyword evidence="3 6" id="KW-0812">Transmembrane</keyword>
<dbReference type="PANTHER" id="PTHR47371">
    <property type="entry name" value="LIPOTEICHOIC ACID SYNTHASE"/>
    <property type="match status" value="1"/>
</dbReference>
<feature type="transmembrane region" description="Helical" evidence="6">
    <location>
        <begin position="140"/>
        <end position="161"/>
    </location>
</feature>
<dbReference type="AlphaFoldDB" id="A0A1I7EMH4"/>
<dbReference type="GO" id="GO:0005886">
    <property type="term" value="C:plasma membrane"/>
    <property type="evidence" value="ECO:0007669"/>
    <property type="project" value="UniProtKB-SubCell"/>
</dbReference>
<feature type="transmembrane region" description="Helical" evidence="6">
    <location>
        <begin position="33"/>
        <end position="52"/>
    </location>
</feature>
<proteinExistence type="predicted"/>
<evidence type="ECO:0000256" key="5">
    <source>
        <dbReference type="ARBA" id="ARBA00023136"/>
    </source>
</evidence>
<evidence type="ECO:0000256" key="3">
    <source>
        <dbReference type="ARBA" id="ARBA00022692"/>
    </source>
</evidence>
<dbReference type="InterPro" id="IPR050448">
    <property type="entry name" value="OpgB/LTA_synthase_biosynth"/>
</dbReference>
<evidence type="ECO:0000256" key="1">
    <source>
        <dbReference type="ARBA" id="ARBA00004651"/>
    </source>
</evidence>
<evidence type="ECO:0000256" key="6">
    <source>
        <dbReference type="SAM" id="Phobius"/>
    </source>
</evidence>
<reference evidence="8 9" key="1">
    <citation type="submission" date="2016-10" db="EMBL/GenBank/DDBJ databases">
        <authorList>
            <person name="de Groot N.N."/>
        </authorList>
    </citation>
    <scope>NUCLEOTIDE SEQUENCE [LARGE SCALE GENOMIC DNA]</scope>
    <source>
        <strain evidence="8 9">LMG 27731</strain>
    </source>
</reference>
<dbReference type="Pfam" id="PF00884">
    <property type="entry name" value="Sulfatase"/>
    <property type="match status" value="1"/>
</dbReference>
<evidence type="ECO:0000313" key="9">
    <source>
        <dbReference type="Proteomes" id="UP000198844"/>
    </source>
</evidence>
<dbReference type="CDD" id="cd16015">
    <property type="entry name" value="LTA_synthase"/>
    <property type="match status" value="1"/>
</dbReference>
<dbReference type="Proteomes" id="UP000198844">
    <property type="component" value="Unassembled WGS sequence"/>
</dbReference>
<evidence type="ECO:0000256" key="2">
    <source>
        <dbReference type="ARBA" id="ARBA00022475"/>
    </source>
</evidence>
<dbReference type="GO" id="GO:0016740">
    <property type="term" value="F:transferase activity"/>
    <property type="evidence" value="ECO:0007669"/>
    <property type="project" value="UniProtKB-KW"/>
</dbReference>
<gene>
    <name evidence="8" type="ORF">SAMN05192563_103280</name>
</gene>
<feature type="transmembrane region" description="Helical" evidence="6">
    <location>
        <begin position="103"/>
        <end position="128"/>
    </location>
</feature>
<dbReference type="SUPFAM" id="SSF53649">
    <property type="entry name" value="Alkaline phosphatase-like"/>
    <property type="match status" value="1"/>
</dbReference>
<keyword evidence="8" id="KW-0808">Transferase</keyword>
<evidence type="ECO:0000256" key="4">
    <source>
        <dbReference type="ARBA" id="ARBA00022989"/>
    </source>
</evidence>
<protein>
    <submittedName>
        <fullName evidence="8">Phosphoglycerol transferase MdoB</fullName>
    </submittedName>
</protein>
<dbReference type="RefSeq" id="WP_093644535.1">
    <property type="nucleotide sequence ID" value="NZ_FPBH01000032.1"/>
</dbReference>